<dbReference type="eggNOG" id="COG3589">
    <property type="taxonomic scope" value="Bacteria"/>
</dbReference>
<evidence type="ECO:0000313" key="3">
    <source>
        <dbReference type="EMBL" id="AEQ23497.1"/>
    </source>
</evidence>
<feature type="domain" description="6-phospho-N-acetylmuramidase C-terminal" evidence="1">
    <location>
        <begin position="235"/>
        <end position="342"/>
    </location>
</feature>
<dbReference type="InterPro" id="IPR029000">
    <property type="entry name" value="Cyclophilin-like_dom_sf"/>
</dbReference>
<dbReference type="SUPFAM" id="SSF51445">
    <property type="entry name" value="(Trans)glycosidases"/>
    <property type="match status" value="1"/>
</dbReference>
<evidence type="ECO:0000313" key="4">
    <source>
        <dbReference type="Proteomes" id="UP000007093"/>
    </source>
</evidence>
<dbReference type="InterPro" id="IPR013785">
    <property type="entry name" value="Aldolase_TIM"/>
</dbReference>
<accession>G4Q715</accession>
<dbReference type="InterPro" id="IPR043797">
    <property type="entry name" value="MupG_N"/>
</dbReference>
<dbReference type="Gene3D" id="2.40.100.10">
    <property type="entry name" value="Cyclophilin-like"/>
    <property type="match status" value="1"/>
</dbReference>
<organism evidence="3 4">
    <name type="scientific">Acidaminococcus intestini (strain RyC-MR95)</name>
    <dbReference type="NCBI Taxonomy" id="568816"/>
    <lineage>
        <taxon>Bacteria</taxon>
        <taxon>Bacillati</taxon>
        <taxon>Bacillota</taxon>
        <taxon>Negativicutes</taxon>
        <taxon>Acidaminococcales</taxon>
        <taxon>Acidaminococcaceae</taxon>
        <taxon>Acidaminococcus</taxon>
    </lineage>
</organism>
<dbReference type="Pfam" id="PF05913">
    <property type="entry name" value="MupG_C"/>
    <property type="match status" value="1"/>
</dbReference>
<reference evidence="3 4" key="1">
    <citation type="journal article" date="2011" name="J. Bacteriol.">
        <title>Complete genome sequence of Acidaminococcus intestini RYC-MR95, a Gram-negative bacterium from the phylum Firmicutes.</title>
        <authorList>
            <person name="D'Auria G."/>
            <person name="Galan J.C."/>
            <person name="Rodriguez-Alcayna M."/>
            <person name="Moya A."/>
            <person name="Baquero F."/>
            <person name="Latorre A."/>
        </authorList>
    </citation>
    <scope>NUCLEOTIDE SEQUENCE [LARGE SCALE GENOMIC DNA]</scope>
    <source>
        <strain evidence="3 4">RyC-MR95</strain>
    </source>
</reference>
<dbReference type="KEGG" id="ain:Acin_2305"/>
<dbReference type="STRING" id="568816.Acin_2305"/>
<protein>
    <recommendedName>
        <fullName evidence="5">Outer surface protein</fullName>
    </recommendedName>
</protein>
<dbReference type="PANTHER" id="PTHR38435">
    <property type="match status" value="1"/>
</dbReference>
<keyword evidence="4" id="KW-1185">Reference proteome</keyword>
<dbReference type="RefSeq" id="WP_009015355.1">
    <property type="nucleotide sequence ID" value="NC_016077.1"/>
</dbReference>
<sequence>MMEKGISLYPGLGMTREELVGRVEQAAQKGMTRLFLSFHIPETNEAAFQKDIDALFEAARCYDLNVVGDLVPGRPIPEALTHLRLDDGFTPERIKELQTRYPQKTLVLNASTVTEGFLLSLEKAGVDVGCVEALHNFYPRPHTGLSEAFFLRQNALCHHYGIKVGAFVRSFGACRGPLFKGLPTLEIHRTLDFFLALQHLRLLGTDAFYIGDDGATEDELDALAQLDDVLTLTLLTEKITALHEKLAACIFTLRPDEAEEVLRAQNSRALFKEMDIPPFTLKYLPQGTVTLDNRLAGRYAGEVEITLTDLPADPSVNVMGRVSEEERFLLGLMRGGARFRFRLVTKAAPIKSKK</sequence>
<dbReference type="InParanoid" id="G4Q715"/>
<dbReference type="Pfam" id="PF19200">
    <property type="entry name" value="MupG_N"/>
    <property type="match status" value="1"/>
</dbReference>
<feature type="domain" description="6-phospho-N-acetylmuramidase N-terminal" evidence="2">
    <location>
        <begin position="5"/>
        <end position="225"/>
    </location>
</feature>
<evidence type="ECO:0008006" key="5">
    <source>
        <dbReference type="Google" id="ProtNLM"/>
    </source>
</evidence>
<proteinExistence type="predicted"/>
<dbReference type="SUPFAM" id="SSF50891">
    <property type="entry name" value="Cyclophilin-like"/>
    <property type="match status" value="1"/>
</dbReference>
<dbReference type="InterPro" id="IPR043894">
    <property type="entry name" value="MupG_C"/>
</dbReference>
<evidence type="ECO:0000259" key="2">
    <source>
        <dbReference type="Pfam" id="PF19200"/>
    </source>
</evidence>
<dbReference type="Proteomes" id="UP000007093">
    <property type="component" value="Chromosome"/>
</dbReference>
<dbReference type="InterPro" id="IPR008589">
    <property type="entry name" value="MupG"/>
</dbReference>
<dbReference type="AlphaFoldDB" id="G4Q715"/>
<name>G4Q715_ACIIR</name>
<gene>
    <name evidence="3" type="ordered locus">Acin_2305</name>
</gene>
<dbReference type="PANTHER" id="PTHR38435:SF2">
    <property type="entry name" value="DUF871 DOMAIN-CONTAINING PROTEIN"/>
    <property type="match status" value="1"/>
</dbReference>
<dbReference type="GeneID" id="92879476"/>
<dbReference type="EMBL" id="CP003058">
    <property type="protein sequence ID" value="AEQ23497.1"/>
    <property type="molecule type" value="Genomic_DNA"/>
</dbReference>
<evidence type="ECO:0000259" key="1">
    <source>
        <dbReference type="Pfam" id="PF05913"/>
    </source>
</evidence>
<dbReference type="HOGENOM" id="CLU_065324_0_0_9"/>
<dbReference type="Gene3D" id="3.20.20.70">
    <property type="entry name" value="Aldolase class I"/>
    <property type="match status" value="2"/>
</dbReference>
<dbReference type="PATRIC" id="fig|568816.4.peg.2234"/>
<dbReference type="InterPro" id="IPR017853">
    <property type="entry name" value="GH"/>
</dbReference>